<name>A0AAD7XTS8_9STRA</name>
<keyword evidence="2" id="KW-1185">Reference proteome</keyword>
<evidence type="ECO:0008006" key="3">
    <source>
        <dbReference type="Google" id="ProtNLM"/>
    </source>
</evidence>
<evidence type="ECO:0000313" key="1">
    <source>
        <dbReference type="EMBL" id="KAJ8612586.1"/>
    </source>
</evidence>
<comment type="caution">
    <text evidence="1">The sequence shown here is derived from an EMBL/GenBank/DDBJ whole genome shotgun (WGS) entry which is preliminary data.</text>
</comment>
<dbReference type="AlphaFoldDB" id="A0AAD7XTS8"/>
<dbReference type="InterPro" id="IPR004344">
    <property type="entry name" value="TTL/TTLL_fam"/>
</dbReference>
<gene>
    <name evidence="1" type="ORF">CTAYLR_009804</name>
</gene>
<dbReference type="Gene3D" id="3.30.470.20">
    <property type="entry name" value="ATP-grasp fold, B domain"/>
    <property type="match status" value="1"/>
</dbReference>
<dbReference type="Proteomes" id="UP001230188">
    <property type="component" value="Unassembled WGS sequence"/>
</dbReference>
<dbReference type="EMBL" id="JAQMWT010000045">
    <property type="protein sequence ID" value="KAJ8612586.1"/>
    <property type="molecule type" value="Genomic_DNA"/>
</dbReference>
<organism evidence="1 2">
    <name type="scientific">Chrysophaeum taylorii</name>
    <dbReference type="NCBI Taxonomy" id="2483200"/>
    <lineage>
        <taxon>Eukaryota</taxon>
        <taxon>Sar</taxon>
        <taxon>Stramenopiles</taxon>
        <taxon>Ochrophyta</taxon>
        <taxon>Pelagophyceae</taxon>
        <taxon>Pelagomonadales</taxon>
        <taxon>Pelagomonadaceae</taxon>
        <taxon>Chrysophaeum</taxon>
    </lineage>
</organism>
<reference evidence="1" key="1">
    <citation type="submission" date="2023-01" db="EMBL/GenBank/DDBJ databases">
        <title>Metagenome sequencing of chrysophaentin producing Chrysophaeum taylorii.</title>
        <authorList>
            <person name="Davison J."/>
            <person name="Bewley C."/>
        </authorList>
    </citation>
    <scope>NUCLEOTIDE SEQUENCE</scope>
    <source>
        <strain evidence="1">NIES-1699</strain>
    </source>
</reference>
<protein>
    <recommendedName>
        <fullName evidence="3">Tubulin-tyrosine ligase</fullName>
    </recommendedName>
</protein>
<dbReference type="SUPFAM" id="SSF56059">
    <property type="entry name" value="Glutathione synthetase ATP-binding domain-like"/>
    <property type="match status" value="1"/>
</dbReference>
<accession>A0AAD7XTS8</accession>
<proteinExistence type="predicted"/>
<sequence>MWVWEDALLSLSCKATLFERLGDSELWPETWVLRRGDAWDVSGTDFFVKHPRRGGGTGTRRAHSVDAARSLAHKWLQTAEAAVIQRAVQPAELPLGPSIFELRVWGILRRGGAWVWQNHRAKTALRGCNLMNRRVQQKKKEFGAFYDHNIASEQHIRDALPGYDDAKLLVREAVRRVHAVVRDDIPPTAFFFVGFDFILDSRAHPYLIEANIKPPARFENIDVQFPSPIVRRMASDALDALAHLMQGNCQTGWIRVDA</sequence>
<dbReference type="Pfam" id="PF03133">
    <property type="entry name" value="TTL"/>
    <property type="match status" value="1"/>
</dbReference>
<evidence type="ECO:0000313" key="2">
    <source>
        <dbReference type="Proteomes" id="UP001230188"/>
    </source>
</evidence>